<feature type="compositionally biased region" description="Polar residues" evidence="2">
    <location>
        <begin position="121"/>
        <end position="146"/>
    </location>
</feature>
<sequence length="213" mass="23982">MSTLQDSGEKPSIYLHRLQVALSVTIKRGGISPEKADQHLLKQFCRGCWDNSLIADLQLEQKKMNPPSFAELLLLLRTEEDKCTAKATRMKQHLGASKQRVLSHSQRAWMSSESEPDVETTETTPSQEQRKSSSAISQPRTTTSKTQRGKPKPWYCFTCGEDGHIASACDNEPNSVLVTTKRKQLKEKQRLWESQNPSADQSPHMAFIQTNGL</sequence>
<reference evidence="4" key="1">
    <citation type="submission" date="2025-08" db="UniProtKB">
        <authorList>
            <consortium name="Ensembl"/>
        </authorList>
    </citation>
    <scope>IDENTIFICATION</scope>
</reference>
<dbReference type="InterPro" id="IPR026523">
    <property type="entry name" value="PNMA"/>
</dbReference>
<feature type="compositionally biased region" description="Polar residues" evidence="2">
    <location>
        <begin position="100"/>
        <end position="113"/>
    </location>
</feature>
<evidence type="ECO:0000313" key="4">
    <source>
        <dbReference type="Ensembl" id="ENSSLUP00000000894.1"/>
    </source>
</evidence>
<dbReference type="Ensembl" id="ENSSLUT00000000940.1">
    <property type="protein sequence ID" value="ENSSLUP00000000894.1"/>
    <property type="gene ID" value="ENSSLUG00000000486.1"/>
</dbReference>
<keyword evidence="5" id="KW-1185">Reference proteome</keyword>
<dbReference type="SUPFAM" id="SSF57756">
    <property type="entry name" value="Retrovirus zinc finger-like domains"/>
    <property type="match status" value="1"/>
</dbReference>
<dbReference type="InterPro" id="IPR001878">
    <property type="entry name" value="Znf_CCHC"/>
</dbReference>
<keyword evidence="1" id="KW-0479">Metal-binding</keyword>
<feature type="compositionally biased region" description="Polar residues" evidence="2">
    <location>
        <begin position="192"/>
        <end position="201"/>
    </location>
</feature>
<dbReference type="Pfam" id="PF14893">
    <property type="entry name" value="PNMA"/>
    <property type="match status" value="1"/>
</dbReference>
<dbReference type="Pfam" id="PF00098">
    <property type="entry name" value="zf-CCHC"/>
    <property type="match status" value="1"/>
</dbReference>
<evidence type="ECO:0000313" key="5">
    <source>
        <dbReference type="Proteomes" id="UP000694568"/>
    </source>
</evidence>
<dbReference type="PANTHER" id="PTHR23095">
    <property type="entry name" value="PARANEOPLASTIC ANTIGEN"/>
    <property type="match status" value="1"/>
</dbReference>
<dbReference type="GO" id="GO:0003676">
    <property type="term" value="F:nucleic acid binding"/>
    <property type="evidence" value="ECO:0007669"/>
    <property type="project" value="InterPro"/>
</dbReference>
<dbReference type="PROSITE" id="PS50158">
    <property type="entry name" value="ZF_CCHC"/>
    <property type="match status" value="1"/>
</dbReference>
<feature type="region of interest" description="Disordered" evidence="2">
    <location>
        <begin position="89"/>
        <end position="150"/>
    </location>
</feature>
<dbReference type="PANTHER" id="PTHR23095:SF53">
    <property type="entry name" value="ZINC FINGER CCHC DOMAIN-CONTAINING PROTEIN 12-LIKE"/>
    <property type="match status" value="1"/>
</dbReference>
<name>A0A8C9WUR8_SANLU</name>
<evidence type="ECO:0000259" key="3">
    <source>
        <dbReference type="PROSITE" id="PS50158"/>
    </source>
</evidence>
<feature type="domain" description="CCHC-type" evidence="3">
    <location>
        <begin position="156"/>
        <end position="169"/>
    </location>
</feature>
<evidence type="ECO:0000256" key="2">
    <source>
        <dbReference type="SAM" id="MobiDB-lite"/>
    </source>
</evidence>
<keyword evidence="1" id="KW-0863">Zinc-finger</keyword>
<accession>A0A8C9WUR8</accession>
<protein>
    <recommendedName>
        <fullName evidence="3">CCHC-type domain-containing protein</fullName>
    </recommendedName>
</protein>
<dbReference type="GO" id="GO:0008270">
    <property type="term" value="F:zinc ion binding"/>
    <property type="evidence" value="ECO:0007669"/>
    <property type="project" value="UniProtKB-KW"/>
</dbReference>
<dbReference type="GeneTree" id="ENSGT01030000235119"/>
<dbReference type="InterPro" id="IPR048270">
    <property type="entry name" value="PNMA_C"/>
</dbReference>
<organism evidence="4 5">
    <name type="scientific">Sander lucioperca</name>
    <name type="common">Pike-perch</name>
    <name type="synonym">Perca lucioperca</name>
    <dbReference type="NCBI Taxonomy" id="283035"/>
    <lineage>
        <taxon>Eukaryota</taxon>
        <taxon>Metazoa</taxon>
        <taxon>Chordata</taxon>
        <taxon>Craniata</taxon>
        <taxon>Vertebrata</taxon>
        <taxon>Euteleostomi</taxon>
        <taxon>Actinopterygii</taxon>
        <taxon>Neopterygii</taxon>
        <taxon>Teleostei</taxon>
        <taxon>Neoteleostei</taxon>
        <taxon>Acanthomorphata</taxon>
        <taxon>Eupercaria</taxon>
        <taxon>Perciformes</taxon>
        <taxon>Percoidei</taxon>
        <taxon>Percidae</taxon>
        <taxon>Luciopercinae</taxon>
        <taxon>Sander</taxon>
    </lineage>
</organism>
<evidence type="ECO:0000256" key="1">
    <source>
        <dbReference type="PROSITE-ProRule" id="PRU00047"/>
    </source>
</evidence>
<feature type="region of interest" description="Disordered" evidence="2">
    <location>
        <begin position="188"/>
        <end position="213"/>
    </location>
</feature>
<reference evidence="4" key="2">
    <citation type="submission" date="2025-09" db="UniProtKB">
        <authorList>
            <consortium name="Ensembl"/>
        </authorList>
    </citation>
    <scope>IDENTIFICATION</scope>
</reference>
<dbReference type="AlphaFoldDB" id="A0A8C9WUR8"/>
<keyword evidence="1" id="KW-0862">Zinc</keyword>
<dbReference type="InterPro" id="IPR036875">
    <property type="entry name" value="Znf_CCHC_sf"/>
</dbReference>
<dbReference type="Proteomes" id="UP000694568">
    <property type="component" value="Unplaced"/>
</dbReference>
<dbReference type="Gene3D" id="4.10.60.10">
    <property type="entry name" value="Zinc finger, CCHC-type"/>
    <property type="match status" value="1"/>
</dbReference>
<proteinExistence type="predicted"/>